<dbReference type="AlphaFoldDB" id="A0A4R9GFR0"/>
<dbReference type="OrthoDB" id="343579at2"/>
<dbReference type="EMBL" id="RQET01000004">
    <property type="protein sequence ID" value="TGK11417.1"/>
    <property type="molecule type" value="Genomic_DNA"/>
</dbReference>
<dbReference type="PANTHER" id="PTHR30383:SF5">
    <property type="entry name" value="SGNH HYDROLASE-TYPE ESTERASE DOMAIN-CONTAINING PROTEIN"/>
    <property type="match status" value="1"/>
</dbReference>
<evidence type="ECO:0000313" key="2">
    <source>
        <dbReference type="EMBL" id="TGK11417.1"/>
    </source>
</evidence>
<sequence length="214" mass="23147">MRMSRLRVFLGCNLVLFCLGCYSQKKESDLTALLSLATSIPVSVIGDSLCERSQAFDLADGLGSGFQVLNVCITGSTVPDWSQKLDTALTNAPRIIIIELGTNDVSSYPTDQFPGNYDRLISDLSIRTNAVLLITVLPPPTDPGFRTGVLTINKYLKGLSASHPIADMETPFLQQENGIHLYPLSDPIHPDPAGIAIMKSVYIQAIGRITGLPL</sequence>
<keyword evidence="3" id="KW-1185">Reference proteome</keyword>
<dbReference type="Proteomes" id="UP000298458">
    <property type="component" value="Unassembled WGS sequence"/>
</dbReference>
<dbReference type="InterPro" id="IPR051532">
    <property type="entry name" value="Ester_Hydrolysis_Enzymes"/>
</dbReference>
<evidence type="ECO:0000259" key="1">
    <source>
        <dbReference type="Pfam" id="PF13472"/>
    </source>
</evidence>
<proteinExistence type="predicted"/>
<dbReference type="InterPro" id="IPR013830">
    <property type="entry name" value="SGNH_hydro"/>
</dbReference>
<dbReference type="CDD" id="cd00229">
    <property type="entry name" value="SGNH_hydrolase"/>
    <property type="match status" value="1"/>
</dbReference>
<reference evidence="2" key="1">
    <citation type="journal article" date="2019" name="PLoS Negl. Trop. Dis.">
        <title>Revisiting the worldwide diversity of Leptospira species in the environment.</title>
        <authorList>
            <person name="Vincent A.T."/>
            <person name="Schiettekatte O."/>
            <person name="Bourhy P."/>
            <person name="Veyrier F.J."/>
            <person name="Picardeau M."/>
        </authorList>
    </citation>
    <scope>NUCLEOTIDE SEQUENCE [LARGE SCALE GENOMIC DNA]</scope>
    <source>
        <strain evidence="2">SSW15</strain>
    </source>
</reference>
<evidence type="ECO:0000313" key="3">
    <source>
        <dbReference type="Proteomes" id="UP000298458"/>
    </source>
</evidence>
<dbReference type="SUPFAM" id="SSF52266">
    <property type="entry name" value="SGNH hydrolase"/>
    <property type="match status" value="1"/>
</dbReference>
<gene>
    <name evidence="2" type="ORF">EHO60_03635</name>
</gene>
<dbReference type="Pfam" id="PF13472">
    <property type="entry name" value="Lipase_GDSL_2"/>
    <property type="match status" value="1"/>
</dbReference>
<accession>A0A4R9GFR0</accession>
<dbReference type="PANTHER" id="PTHR30383">
    <property type="entry name" value="THIOESTERASE 1/PROTEASE 1/LYSOPHOSPHOLIPASE L1"/>
    <property type="match status" value="1"/>
</dbReference>
<dbReference type="GO" id="GO:0004622">
    <property type="term" value="F:phosphatidylcholine lysophospholipase activity"/>
    <property type="evidence" value="ECO:0007669"/>
    <property type="project" value="TreeGrafter"/>
</dbReference>
<dbReference type="InterPro" id="IPR036514">
    <property type="entry name" value="SGNH_hydro_sf"/>
</dbReference>
<name>A0A4R9GFR0_9LEPT</name>
<comment type="caution">
    <text evidence="2">The sequence shown here is derived from an EMBL/GenBank/DDBJ whole genome shotgun (WGS) entry which is preliminary data.</text>
</comment>
<feature type="domain" description="SGNH hydrolase-type esterase" evidence="1">
    <location>
        <begin position="45"/>
        <end position="194"/>
    </location>
</feature>
<keyword evidence="2" id="KW-0378">Hydrolase</keyword>
<protein>
    <submittedName>
        <fullName evidence="2">SGNH/GDSL hydrolase family protein</fullName>
    </submittedName>
</protein>
<dbReference type="Gene3D" id="3.40.50.1110">
    <property type="entry name" value="SGNH hydrolase"/>
    <property type="match status" value="1"/>
</dbReference>
<organism evidence="2 3">
    <name type="scientific">Leptospira fletcheri</name>
    <dbReference type="NCBI Taxonomy" id="2484981"/>
    <lineage>
        <taxon>Bacteria</taxon>
        <taxon>Pseudomonadati</taxon>
        <taxon>Spirochaetota</taxon>
        <taxon>Spirochaetia</taxon>
        <taxon>Leptospirales</taxon>
        <taxon>Leptospiraceae</taxon>
        <taxon>Leptospira</taxon>
    </lineage>
</organism>